<dbReference type="PIRSF" id="PIRSF012335">
    <property type="entry name" value="UCP012335"/>
    <property type="match status" value="1"/>
</dbReference>
<dbReference type="EMBL" id="AP024110">
    <property type="protein sequence ID" value="BCM26049.1"/>
    <property type="molecule type" value="Genomic_DNA"/>
</dbReference>
<dbReference type="Proteomes" id="UP000826722">
    <property type="component" value="Chromosome"/>
</dbReference>
<evidence type="ECO:0000259" key="2">
    <source>
        <dbReference type="Pfam" id="PF11008"/>
    </source>
</evidence>
<sequence>MLKKIITSIVVIASLHLTGCASVPMASVDTDKAKKSFSAPSEGKSGLYVYRNSSFGSALKKVVTIDGVIIGESAPNTYFYKEISPGTHVISTESEFSDNQISVEFQKGVNYFVRQYIKMGVFVGGAGLEAVSEEVGKKGVLECKMALESPNTNASSK</sequence>
<dbReference type="InterPro" id="IPR016596">
    <property type="entry name" value="UCP012335"/>
</dbReference>
<feature type="chain" id="PRO_5034817558" description="DUF2846 domain-containing protein" evidence="1">
    <location>
        <begin position="27"/>
        <end position="157"/>
    </location>
</feature>
<dbReference type="Pfam" id="PF11008">
    <property type="entry name" value="DUF2846"/>
    <property type="match status" value="1"/>
</dbReference>
<evidence type="ECO:0000313" key="4">
    <source>
        <dbReference type="Proteomes" id="UP000826722"/>
    </source>
</evidence>
<reference evidence="3" key="1">
    <citation type="journal article" date="2021" name="Arch. Microbiol.">
        <title>Methyloradius palustris gen. nov., sp. nov., a methanol-oxidizing bacterium isolated from snow.</title>
        <authorList>
            <person name="Miyadera T."/>
            <person name="Kojima H."/>
            <person name="Fukui M."/>
        </authorList>
    </citation>
    <scope>NUCLEOTIDE SEQUENCE</scope>
    <source>
        <strain evidence="3">Zm11</strain>
    </source>
</reference>
<keyword evidence="4" id="KW-1185">Reference proteome</keyword>
<protein>
    <recommendedName>
        <fullName evidence="2">DUF2846 domain-containing protein</fullName>
    </recommendedName>
</protein>
<accession>A0A8D5GG07</accession>
<proteinExistence type="predicted"/>
<dbReference type="KEGG" id="mpau:ZMTM_23080"/>
<name>A0A8D5GG07_9PROT</name>
<dbReference type="InterPro" id="IPR022548">
    <property type="entry name" value="DUF2846"/>
</dbReference>
<feature type="signal peptide" evidence="1">
    <location>
        <begin position="1"/>
        <end position="26"/>
    </location>
</feature>
<evidence type="ECO:0000313" key="3">
    <source>
        <dbReference type="EMBL" id="BCM26049.1"/>
    </source>
</evidence>
<keyword evidence="1" id="KW-0732">Signal</keyword>
<feature type="domain" description="DUF2846" evidence="2">
    <location>
        <begin position="42"/>
        <end position="126"/>
    </location>
</feature>
<organism evidence="3 4">
    <name type="scientific">Methyloradius palustris</name>
    <dbReference type="NCBI Taxonomy" id="2778876"/>
    <lineage>
        <taxon>Bacteria</taxon>
        <taxon>Pseudomonadati</taxon>
        <taxon>Pseudomonadota</taxon>
        <taxon>Betaproteobacteria</taxon>
        <taxon>Nitrosomonadales</taxon>
        <taxon>Methylophilaceae</taxon>
        <taxon>Methyloradius</taxon>
    </lineage>
</organism>
<evidence type="ECO:0000256" key="1">
    <source>
        <dbReference type="SAM" id="SignalP"/>
    </source>
</evidence>
<dbReference type="RefSeq" id="WP_221764075.1">
    <property type="nucleotide sequence ID" value="NZ_AP024110.1"/>
</dbReference>
<gene>
    <name evidence="3" type="ORF">ZMTM_23080</name>
</gene>
<dbReference type="AlphaFoldDB" id="A0A8D5GG07"/>